<evidence type="ECO:0000313" key="2">
    <source>
        <dbReference type="EMBL" id="TGY58865.1"/>
    </source>
</evidence>
<reference evidence="2 4" key="2">
    <citation type="submission" date="2019-04" db="EMBL/GenBank/DDBJ databases">
        <title>Microbes associate with the intestines of laboratory mice.</title>
        <authorList>
            <person name="Navarre W."/>
            <person name="Wong E."/>
            <person name="Huang K."/>
            <person name="Tropini C."/>
            <person name="Ng K."/>
            <person name="Yu B."/>
        </authorList>
    </citation>
    <scope>NUCLEOTIDE SEQUENCE [LARGE SCALE GENOMIC DNA]</scope>
    <source>
        <strain evidence="2 4">NM39_I3</strain>
    </source>
</reference>
<dbReference type="Proteomes" id="UP000095332">
    <property type="component" value="Unassembled WGS sequence"/>
</dbReference>
<accession>A0A174NY83</accession>
<dbReference type="AlphaFoldDB" id="A0A174NY83"/>
<protein>
    <submittedName>
        <fullName evidence="1">Uncharacterized protein</fullName>
    </submittedName>
</protein>
<reference evidence="1 3" key="1">
    <citation type="submission" date="2015-09" db="EMBL/GenBank/DDBJ databases">
        <authorList>
            <consortium name="Pathogen Informatics"/>
        </authorList>
    </citation>
    <scope>NUCLEOTIDE SEQUENCE [LARGE SCALE GENOMIC DNA]</scope>
    <source>
        <strain evidence="1 3">2789STDY5834948</strain>
    </source>
</reference>
<dbReference type="EMBL" id="CZBM01000001">
    <property type="protein sequence ID" value="CUP52191.1"/>
    <property type="molecule type" value="Genomic_DNA"/>
</dbReference>
<organism evidence="1 3">
    <name type="scientific">Parabacteroides distasonis</name>
    <dbReference type="NCBI Taxonomy" id="823"/>
    <lineage>
        <taxon>Bacteria</taxon>
        <taxon>Pseudomonadati</taxon>
        <taxon>Bacteroidota</taxon>
        <taxon>Bacteroidia</taxon>
        <taxon>Bacteroidales</taxon>
        <taxon>Tannerellaceae</taxon>
        <taxon>Parabacteroides</taxon>
    </lineage>
</organism>
<gene>
    <name evidence="2" type="ORF">E5342_07240</name>
    <name evidence="1" type="ORF">ERS852560_00187</name>
</gene>
<proteinExistence type="predicted"/>
<dbReference type="EMBL" id="SRYM01000015">
    <property type="protein sequence ID" value="TGY58865.1"/>
    <property type="molecule type" value="Genomic_DNA"/>
</dbReference>
<evidence type="ECO:0000313" key="4">
    <source>
        <dbReference type="Proteomes" id="UP000310032"/>
    </source>
</evidence>
<dbReference type="RefSeq" id="WP_057327626.1">
    <property type="nucleotide sequence ID" value="NZ_CZBM01000001.1"/>
</dbReference>
<evidence type="ECO:0000313" key="3">
    <source>
        <dbReference type="Proteomes" id="UP000095332"/>
    </source>
</evidence>
<dbReference type="Proteomes" id="UP000310032">
    <property type="component" value="Unassembled WGS sequence"/>
</dbReference>
<sequence length="66" mass="7630">MKRYWFELTDERYNDLGVSIPDGSSKQTAINHAKRWMKENCVRVAELAVNSMITGNLLDTIEIELN</sequence>
<name>A0A174NY83_PARDI</name>
<evidence type="ECO:0000313" key="1">
    <source>
        <dbReference type="EMBL" id="CUP52191.1"/>
    </source>
</evidence>